<evidence type="ECO:0000313" key="3">
    <source>
        <dbReference type="RefSeq" id="XP_033570491.1"/>
    </source>
</evidence>
<protein>
    <submittedName>
        <fullName evidence="1 3">Uncharacterized protein</fullName>
    </submittedName>
</protein>
<reference evidence="3" key="3">
    <citation type="submission" date="2025-04" db="UniProtKB">
        <authorList>
            <consortium name="RefSeq"/>
        </authorList>
    </citation>
    <scope>IDENTIFICATION</scope>
    <source>
        <strain evidence="3">CBS 304.34</strain>
    </source>
</reference>
<dbReference type="OrthoDB" id="544298at2759"/>
<dbReference type="EMBL" id="MU003717">
    <property type="protein sequence ID" value="KAF2803527.1"/>
    <property type="molecule type" value="Genomic_DNA"/>
</dbReference>
<dbReference type="GeneID" id="54458030"/>
<name>A0A6A6Y6U2_9PEZI</name>
<evidence type="ECO:0000313" key="1">
    <source>
        <dbReference type="EMBL" id="KAF2803527.1"/>
    </source>
</evidence>
<keyword evidence="2" id="KW-1185">Reference proteome</keyword>
<dbReference type="Proteomes" id="UP000504636">
    <property type="component" value="Unplaced"/>
</dbReference>
<accession>A0A6A6Y6U2</accession>
<feature type="non-terminal residue" evidence="1">
    <location>
        <position position="120"/>
    </location>
</feature>
<dbReference type="RefSeq" id="XP_033570491.1">
    <property type="nucleotide sequence ID" value="XM_033717137.1"/>
</dbReference>
<reference evidence="3" key="2">
    <citation type="submission" date="2020-04" db="EMBL/GenBank/DDBJ databases">
        <authorList>
            <consortium name="NCBI Genome Project"/>
        </authorList>
    </citation>
    <scope>NUCLEOTIDE SEQUENCE</scope>
    <source>
        <strain evidence="3">CBS 304.34</strain>
    </source>
</reference>
<sequence>MTSLFPHPAYAEEQPYARTVLYLHVIRAATQAAPLVATFTATASSLYYRPRSLAAFVPRLITHSAHAVPLGIVFAGLATTGRMYGREEIEWQDRAWRLLENKGQEGADWWAIGGGVSGAV</sequence>
<dbReference type="AlphaFoldDB" id="A0A6A6Y6U2"/>
<proteinExistence type="predicted"/>
<organism evidence="1">
    <name type="scientific">Mytilinidion resinicola</name>
    <dbReference type="NCBI Taxonomy" id="574789"/>
    <lineage>
        <taxon>Eukaryota</taxon>
        <taxon>Fungi</taxon>
        <taxon>Dikarya</taxon>
        <taxon>Ascomycota</taxon>
        <taxon>Pezizomycotina</taxon>
        <taxon>Dothideomycetes</taxon>
        <taxon>Pleosporomycetidae</taxon>
        <taxon>Mytilinidiales</taxon>
        <taxon>Mytilinidiaceae</taxon>
        <taxon>Mytilinidion</taxon>
    </lineage>
</organism>
<gene>
    <name evidence="1 3" type="ORF">BDZ99DRAFT_426928</name>
</gene>
<evidence type="ECO:0000313" key="2">
    <source>
        <dbReference type="Proteomes" id="UP000504636"/>
    </source>
</evidence>
<reference evidence="1 3" key="1">
    <citation type="journal article" date="2020" name="Stud. Mycol.">
        <title>101 Dothideomycetes genomes: a test case for predicting lifestyles and emergence of pathogens.</title>
        <authorList>
            <person name="Haridas S."/>
            <person name="Albert R."/>
            <person name="Binder M."/>
            <person name="Bloem J."/>
            <person name="Labutti K."/>
            <person name="Salamov A."/>
            <person name="Andreopoulos B."/>
            <person name="Baker S."/>
            <person name="Barry K."/>
            <person name="Bills G."/>
            <person name="Bluhm B."/>
            <person name="Cannon C."/>
            <person name="Castanera R."/>
            <person name="Culley D."/>
            <person name="Daum C."/>
            <person name="Ezra D."/>
            <person name="Gonzalez J."/>
            <person name="Henrissat B."/>
            <person name="Kuo A."/>
            <person name="Liang C."/>
            <person name="Lipzen A."/>
            <person name="Lutzoni F."/>
            <person name="Magnuson J."/>
            <person name="Mondo S."/>
            <person name="Nolan M."/>
            <person name="Ohm R."/>
            <person name="Pangilinan J."/>
            <person name="Park H.-J."/>
            <person name="Ramirez L."/>
            <person name="Alfaro M."/>
            <person name="Sun H."/>
            <person name="Tritt A."/>
            <person name="Yoshinaga Y."/>
            <person name="Zwiers L.-H."/>
            <person name="Turgeon B."/>
            <person name="Goodwin S."/>
            <person name="Spatafora J."/>
            <person name="Crous P."/>
            <person name="Grigoriev I."/>
        </authorList>
    </citation>
    <scope>NUCLEOTIDE SEQUENCE</scope>
    <source>
        <strain evidence="1 3">CBS 304.34</strain>
    </source>
</reference>